<dbReference type="Proteomes" id="UP000006352">
    <property type="component" value="Unassembled WGS sequence"/>
</dbReference>
<dbReference type="PANTHER" id="PTHR12159">
    <property type="entry name" value="G/T AND G/U MISMATCH-SPECIFIC DNA GLYCOSYLASE"/>
    <property type="match status" value="1"/>
</dbReference>
<evidence type="ECO:0000259" key="5">
    <source>
        <dbReference type="SMART" id="SM00986"/>
    </source>
</evidence>
<protein>
    <recommendedName>
        <fullName evidence="5">Uracil-DNA glycosylase-like domain-containing protein</fullName>
    </recommendedName>
</protein>
<gene>
    <name evidence="6" type="ORF">FIBRA_00046</name>
</gene>
<dbReference type="GO" id="GO:0004844">
    <property type="term" value="F:uracil DNA N-glycosylase activity"/>
    <property type="evidence" value="ECO:0007669"/>
    <property type="project" value="TreeGrafter"/>
</dbReference>
<dbReference type="InterPro" id="IPR036895">
    <property type="entry name" value="Uracil-DNA_glycosylase-like_sf"/>
</dbReference>
<dbReference type="EMBL" id="HE796867">
    <property type="protein sequence ID" value="CCL98052.1"/>
    <property type="molecule type" value="Genomic_DNA"/>
</dbReference>
<dbReference type="InterPro" id="IPR005122">
    <property type="entry name" value="Uracil-DNA_glycosylase-like"/>
</dbReference>
<keyword evidence="3" id="KW-0234">DNA repair</keyword>
<dbReference type="Pfam" id="PF03167">
    <property type="entry name" value="UDG"/>
    <property type="match status" value="1"/>
</dbReference>
<accession>J7RG19</accession>
<dbReference type="InterPro" id="IPR015637">
    <property type="entry name" value="MUG/TDG"/>
</dbReference>
<dbReference type="SMART" id="SM00987">
    <property type="entry name" value="UreE_C"/>
    <property type="match status" value="1"/>
</dbReference>
<dbReference type="STRING" id="599839.J7RG19"/>
<keyword evidence="7" id="KW-1185">Reference proteome</keyword>
<feature type="region of interest" description="Disordered" evidence="4">
    <location>
        <begin position="200"/>
        <end position="225"/>
    </location>
</feature>
<dbReference type="HOGENOM" id="CLU_042829_0_1_1"/>
<dbReference type="CDD" id="cd10028">
    <property type="entry name" value="UDG-F2_TDG_MUG"/>
    <property type="match status" value="1"/>
</dbReference>
<feature type="region of interest" description="Disordered" evidence="4">
    <location>
        <begin position="291"/>
        <end position="342"/>
    </location>
</feature>
<dbReference type="OrthoDB" id="565731at2759"/>
<proteinExistence type="predicted"/>
<dbReference type="GeneID" id="24092963"/>
<evidence type="ECO:0000313" key="6">
    <source>
        <dbReference type="EMBL" id="CCL98052.1"/>
    </source>
</evidence>
<dbReference type="GO" id="GO:0006285">
    <property type="term" value="P:base-excision repair, AP site formation"/>
    <property type="evidence" value="ECO:0007669"/>
    <property type="project" value="InterPro"/>
</dbReference>
<name>J7RG19_9APHY</name>
<dbReference type="RefSeq" id="XP_012177335.1">
    <property type="nucleotide sequence ID" value="XM_012321945.1"/>
</dbReference>
<dbReference type="PANTHER" id="PTHR12159:SF9">
    <property type="entry name" value="G_T MISMATCH-SPECIFIC THYMINE DNA GLYCOSYLASE"/>
    <property type="match status" value="1"/>
</dbReference>
<evidence type="ECO:0000256" key="2">
    <source>
        <dbReference type="ARBA" id="ARBA00022801"/>
    </source>
</evidence>
<keyword evidence="1" id="KW-0227">DNA damage</keyword>
<dbReference type="InParanoid" id="J7RG19"/>
<dbReference type="GO" id="GO:0008263">
    <property type="term" value="F:pyrimidine-specific mismatch base pair DNA N-glycosylase activity"/>
    <property type="evidence" value="ECO:0007669"/>
    <property type="project" value="TreeGrafter"/>
</dbReference>
<dbReference type="SMART" id="SM00986">
    <property type="entry name" value="UDG"/>
    <property type="match status" value="1"/>
</dbReference>
<dbReference type="AlphaFoldDB" id="J7RG19"/>
<reference evidence="6 7" key="1">
    <citation type="journal article" date="2012" name="Appl. Environ. Microbiol.">
        <title>Short-read sequencing for genomic analysis of the brown rot fungus Fibroporia radiculosa.</title>
        <authorList>
            <person name="Tang J.D."/>
            <person name="Perkins A.D."/>
            <person name="Sonstegard T.S."/>
            <person name="Schroeder S.G."/>
            <person name="Burgess S.C."/>
            <person name="Diehl S.V."/>
        </authorList>
    </citation>
    <scope>NUCLEOTIDE SEQUENCE [LARGE SCALE GENOMIC DNA]</scope>
    <source>
        <strain evidence="6 7">TFFH 294</strain>
    </source>
</reference>
<organism evidence="6 7">
    <name type="scientific">Fibroporia radiculosa</name>
    <dbReference type="NCBI Taxonomy" id="599839"/>
    <lineage>
        <taxon>Eukaryota</taxon>
        <taxon>Fungi</taxon>
        <taxon>Dikarya</taxon>
        <taxon>Basidiomycota</taxon>
        <taxon>Agaricomycotina</taxon>
        <taxon>Agaricomycetes</taxon>
        <taxon>Polyporales</taxon>
        <taxon>Fibroporiaceae</taxon>
        <taxon>Fibroporia</taxon>
    </lineage>
</organism>
<feature type="domain" description="Uracil-DNA glycosylase-like" evidence="5">
    <location>
        <begin position="160"/>
        <end position="397"/>
    </location>
</feature>
<feature type="region of interest" description="Disordered" evidence="4">
    <location>
        <begin position="1"/>
        <end position="38"/>
    </location>
</feature>
<evidence type="ECO:0000256" key="1">
    <source>
        <dbReference type="ARBA" id="ARBA00022763"/>
    </source>
</evidence>
<dbReference type="SUPFAM" id="SSF52141">
    <property type="entry name" value="Uracil-DNA glycosylase-like"/>
    <property type="match status" value="1"/>
</dbReference>
<dbReference type="Gene3D" id="3.40.470.10">
    <property type="entry name" value="Uracil-DNA glycosylase-like domain"/>
    <property type="match status" value="1"/>
</dbReference>
<keyword evidence="2" id="KW-0378">Hydrolase</keyword>
<feature type="compositionally biased region" description="Basic residues" evidence="4">
    <location>
        <begin position="326"/>
        <end position="340"/>
    </location>
</feature>
<evidence type="ECO:0000313" key="7">
    <source>
        <dbReference type="Proteomes" id="UP000006352"/>
    </source>
</evidence>
<evidence type="ECO:0000256" key="4">
    <source>
        <dbReference type="SAM" id="MobiDB-lite"/>
    </source>
</evidence>
<evidence type="ECO:0000256" key="3">
    <source>
        <dbReference type="ARBA" id="ARBA00023204"/>
    </source>
</evidence>
<feature type="compositionally biased region" description="Acidic residues" evidence="4">
    <location>
        <begin position="25"/>
        <end position="38"/>
    </location>
</feature>
<sequence>MAVIPTDSPYGTNTDDTNADKMNADDLDADDVDAEQTDVDDVDVENIDTEKEDTANLKGFSAMIASFTFSPTQAAARRSPRFSSIQTQVEDILPLTQDFKRRKPRRELDTARLVKPRFTEMPKEEGLGATKAQKAKVTLKAKVKRSYAPPETYAHLQPLPDYLKEGLDILFCGINPSVKSATAGHHYANPTNHFWRCLHRSGTDNDTGPGLTPAEQALPPSEDHTLPERFNLGMTNIVDRPSAEANELSPAEMRAGVPVLLSKITRFRPRIVCFVGRSIWEAFYRVLVGPPSSRSQPATSIGDETEGLSGGASNARAEASEAPSGKTKKARPKELKRRSPTSKAARFDFGIQPYKVVHPDNDNFTIRETLFFVLPSTSGRVVRYQLADKIAMCANLKQRLEALTAGSYSTTAMTVIPVVLNE</sequence>